<dbReference type="Gene3D" id="1.10.10.60">
    <property type="entry name" value="Homeodomain-like"/>
    <property type="match status" value="1"/>
</dbReference>
<dbReference type="Proteomes" id="UP001501116">
    <property type="component" value="Unassembled WGS sequence"/>
</dbReference>
<dbReference type="PANTHER" id="PTHR30055:SF235">
    <property type="entry name" value="TRANSCRIPTIONAL REGULATORY PROTEIN"/>
    <property type="match status" value="1"/>
</dbReference>
<evidence type="ECO:0000256" key="1">
    <source>
        <dbReference type="ARBA" id="ARBA00023125"/>
    </source>
</evidence>
<dbReference type="SUPFAM" id="SSF46689">
    <property type="entry name" value="Homeodomain-like"/>
    <property type="match status" value="1"/>
</dbReference>
<evidence type="ECO:0000313" key="5">
    <source>
        <dbReference type="Proteomes" id="UP001501116"/>
    </source>
</evidence>
<dbReference type="InterPro" id="IPR009057">
    <property type="entry name" value="Homeodomain-like_sf"/>
</dbReference>
<dbReference type="Pfam" id="PF00440">
    <property type="entry name" value="TetR_N"/>
    <property type="match status" value="1"/>
</dbReference>
<dbReference type="InterPro" id="IPR023772">
    <property type="entry name" value="DNA-bd_HTH_TetR-type_CS"/>
</dbReference>
<feature type="domain" description="HTH tetR-type" evidence="3">
    <location>
        <begin position="27"/>
        <end position="87"/>
    </location>
</feature>
<dbReference type="PRINTS" id="PR00455">
    <property type="entry name" value="HTHTETR"/>
</dbReference>
<reference evidence="5" key="1">
    <citation type="journal article" date="2019" name="Int. J. Syst. Evol. Microbiol.">
        <title>The Global Catalogue of Microorganisms (GCM) 10K type strain sequencing project: providing services to taxonomists for standard genome sequencing and annotation.</title>
        <authorList>
            <consortium name="The Broad Institute Genomics Platform"/>
            <consortium name="The Broad Institute Genome Sequencing Center for Infectious Disease"/>
            <person name="Wu L."/>
            <person name="Ma J."/>
        </authorList>
    </citation>
    <scope>NUCLEOTIDE SEQUENCE [LARGE SCALE GENOMIC DNA]</scope>
    <source>
        <strain evidence="5">JCM 14545</strain>
    </source>
</reference>
<dbReference type="InterPro" id="IPR050109">
    <property type="entry name" value="HTH-type_TetR-like_transc_reg"/>
</dbReference>
<dbReference type="SUPFAM" id="SSF48498">
    <property type="entry name" value="Tetracyclin repressor-like, C-terminal domain"/>
    <property type="match status" value="1"/>
</dbReference>
<protein>
    <submittedName>
        <fullName evidence="4">TetR/AcrR family transcriptional regulator</fullName>
    </submittedName>
</protein>
<evidence type="ECO:0000256" key="2">
    <source>
        <dbReference type="PROSITE-ProRule" id="PRU00335"/>
    </source>
</evidence>
<dbReference type="InterPro" id="IPR041678">
    <property type="entry name" value="TetR_C_16"/>
</dbReference>
<name>A0ABP5C0J9_9PSEU</name>
<feature type="DNA-binding region" description="H-T-H motif" evidence="2">
    <location>
        <begin position="50"/>
        <end position="69"/>
    </location>
</feature>
<gene>
    <name evidence="4" type="ORF">GCM10009754_26190</name>
</gene>
<proteinExistence type="predicted"/>
<dbReference type="PROSITE" id="PS50977">
    <property type="entry name" value="HTH_TETR_2"/>
    <property type="match status" value="1"/>
</dbReference>
<accession>A0ABP5C0J9</accession>
<dbReference type="InterPro" id="IPR036271">
    <property type="entry name" value="Tet_transcr_reg_TetR-rel_C_sf"/>
</dbReference>
<keyword evidence="5" id="KW-1185">Reference proteome</keyword>
<dbReference type="PANTHER" id="PTHR30055">
    <property type="entry name" value="HTH-TYPE TRANSCRIPTIONAL REGULATOR RUTR"/>
    <property type="match status" value="1"/>
</dbReference>
<dbReference type="EMBL" id="BAAANN010000009">
    <property type="protein sequence ID" value="GAA1955312.1"/>
    <property type="molecule type" value="Genomic_DNA"/>
</dbReference>
<dbReference type="Gene3D" id="1.10.357.10">
    <property type="entry name" value="Tetracycline Repressor, domain 2"/>
    <property type="match status" value="1"/>
</dbReference>
<organism evidence="4 5">
    <name type="scientific">Amycolatopsis minnesotensis</name>
    <dbReference type="NCBI Taxonomy" id="337894"/>
    <lineage>
        <taxon>Bacteria</taxon>
        <taxon>Bacillati</taxon>
        <taxon>Actinomycetota</taxon>
        <taxon>Actinomycetes</taxon>
        <taxon>Pseudonocardiales</taxon>
        <taxon>Pseudonocardiaceae</taxon>
        <taxon>Amycolatopsis</taxon>
    </lineage>
</organism>
<evidence type="ECO:0000259" key="3">
    <source>
        <dbReference type="PROSITE" id="PS50977"/>
    </source>
</evidence>
<dbReference type="PROSITE" id="PS01081">
    <property type="entry name" value="HTH_TETR_1"/>
    <property type="match status" value="1"/>
</dbReference>
<dbReference type="Pfam" id="PF17920">
    <property type="entry name" value="TetR_C_16"/>
    <property type="match status" value="1"/>
</dbReference>
<comment type="caution">
    <text evidence="4">The sequence shown here is derived from an EMBL/GenBank/DDBJ whole genome shotgun (WGS) entry which is preliminary data.</text>
</comment>
<keyword evidence="1 2" id="KW-0238">DNA-binding</keyword>
<evidence type="ECO:0000313" key="4">
    <source>
        <dbReference type="EMBL" id="GAA1955312.1"/>
    </source>
</evidence>
<dbReference type="InterPro" id="IPR001647">
    <property type="entry name" value="HTH_TetR"/>
</dbReference>
<sequence length="206" mass="22701">MSALTGKARFEVDSVTEEQRARRRDSAATREALLDAATTMFADRGFDRTTVRDIAKEAGVNQALLFRYFGSKESLFEEAIARGGHEQIATTKPEVLLETVLRNLLTSETGGERNHTLRVFLRSTGSNEAGSATRQRLGEEYTRALASLTGAEDADLRADLVLAWLVGISFLRDITEKDPLAGAEADRIVKLVLDASRTLLERIDET</sequence>